<reference evidence="1 2" key="1">
    <citation type="submission" date="2017-06" db="EMBL/GenBank/DDBJ databases">
        <title>the draft geome sequence of Illustriluteabacillus marina B3227.</title>
        <authorList>
            <person name="He R.-H."/>
            <person name="Du Z.-J."/>
        </authorList>
    </citation>
    <scope>NUCLEOTIDE SEQUENCE [LARGE SCALE GENOMIC DNA]</scope>
    <source>
        <strain evidence="1 2">B3227</strain>
    </source>
</reference>
<evidence type="ECO:0000313" key="2">
    <source>
        <dbReference type="Proteomes" id="UP000243524"/>
    </source>
</evidence>
<keyword evidence="2" id="KW-1185">Reference proteome</keyword>
<gene>
    <name evidence="1" type="ORF">CEY16_07595</name>
</gene>
<dbReference type="InterPro" id="IPR027417">
    <property type="entry name" value="P-loop_NTPase"/>
</dbReference>
<dbReference type="RefSeq" id="WP_101331394.1">
    <property type="nucleotide sequence ID" value="NZ_PJNH01000002.1"/>
</dbReference>
<dbReference type="AlphaFoldDB" id="A0A2I0QTY8"/>
<proteinExistence type="predicted"/>
<dbReference type="Proteomes" id="UP000243524">
    <property type="component" value="Unassembled WGS sequence"/>
</dbReference>
<comment type="caution">
    <text evidence="1">The sequence shown here is derived from an EMBL/GenBank/DDBJ whole genome shotgun (WGS) entry which is preliminary data.</text>
</comment>
<name>A0A2I0QTY8_9BACI</name>
<organism evidence="1 2">
    <name type="scientific">Halalkalibacillus sediminis</name>
    <dbReference type="NCBI Taxonomy" id="2018042"/>
    <lineage>
        <taxon>Bacteria</taxon>
        <taxon>Bacillati</taxon>
        <taxon>Bacillota</taxon>
        <taxon>Bacilli</taxon>
        <taxon>Bacillales</taxon>
        <taxon>Bacillaceae</taxon>
        <taxon>Halalkalibacillus</taxon>
    </lineage>
</organism>
<evidence type="ECO:0008006" key="3">
    <source>
        <dbReference type="Google" id="ProtNLM"/>
    </source>
</evidence>
<sequence>MRKTIYLHLGYHKTATTFLQKKIFSKLKEVRYIKHKPIKQELYDLRVRKLSEDRVKEIRNKFDSLGKENRPTLISYEGWSGSPFKRAKPKKSVKILKDLRRVFPEDLYDVRIIIGIREQVQLITSLYIQHLHMGGTQKVEDYIQKLEDHEVLDQYKYNEYLNSVEKVFGMKPYVLIYENLRKDENEYLLQLLNYMGVNKIPKYTQDEVNKSYGVLQAKLARRLNKVFKTKQNPDGKIRVKKSKRFGKKISPRTLLQNKISFKIHYKRYTLPKEIQGDLKARYLEDNLKLNERDEISLPGNYFHN</sequence>
<dbReference type="OrthoDB" id="1429617at2"/>
<dbReference type="EMBL" id="PJNH01000002">
    <property type="protein sequence ID" value="PKR77786.1"/>
    <property type="molecule type" value="Genomic_DNA"/>
</dbReference>
<protein>
    <recommendedName>
        <fullName evidence="3">Sulfotransferase domain-containing protein</fullName>
    </recommendedName>
</protein>
<dbReference type="SUPFAM" id="SSF52540">
    <property type="entry name" value="P-loop containing nucleoside triphosphate hydrolases"/>
    <property type="match status" value="1"/>
</dbReference>
<accession>A0A2I0QTY8</accession>
<dbReference type="Gene3D" id="3.40.50.300">
    <property type="entry name" value="P-loop containing nucleotide triphosphate hydrolases"/>
    <property type="match status" value="1"/>
</dbReference>
<evidence type="ECO:0000313" key="1">
    <source>
        <dbReference type="EMBL" id="PKR77786.1"/>
    </source>
</evidence>